<accession>A0ABP8CHP6</accession>
<dbReference type="Proteomes" id="UP001501496">
    <property type="component" value="Unassembled WGS sequence"/>
</dbReference>
<organism evidence="1 2">
    <name type="scientific">Postechiella marina</name>
    <dbReference type="NCBI Taxonomy" id="943941"/>
    <lineage>
        <taxon>Bacteria</taxon>
        <taxon>Pseudomonadati</taxon>
        <taxon>Bacteroidota</taxon>
        <taxon>Flavobacteriia</taxon>
        <taxon>Flavobacteriales</taxon>
        <taxon>Flavobacteriaceae</taxon>
        <taxon>Postechiella</taxon>
    </lineage>
</organism>
<gene>
    <name evidence="1" type="ORF">GCM10022291_33730</name>
</gene>
<keyword evidence="2" id="KW-1185">Reference proteome</keyword>
<evidence type="ECO:0000313" key="2">
    <source>
        <dbReference type="Proteomes" id="UP001501496"/>
    </source>
</evidence>
<evidence type="ECO:0000313" key="1">
    <source>
        <dbReference type="EMBL" id="GAA4239436.1"/>
    </source>
</evidence>
<name>A0ABP8CHP6_9FLAO</name>
<protein>
    <submittedName>
        <fullName evidence="1">Uncharacterized protein</fullName>
    </submittedName>
</protein>
<sequence length="234" mass="27854">MYYSVEGHQVNKMVYNAKVKTNFYHGVRYTTDTLVVEKIVPNYYYDKLNVVTKSQLCKLFFSRYNIDTTKTLSIRYVDTLRSKDELPDKNLMVIKDSLGHVLESHSSSTNVFHLKSIKSKGYRCFTPSYKTYVKSYKSWYKKHKKFKKVVPLVFYGYNSGVSSEIEDVNFYKDYGKLIKKLFKYEDRNFAHLIIKPSGEFYIRYGFDEISFKSLFDDDAWTMNRNAFLKEKLKY</sequence>
<dbReference type="EMBL" id="BAABCA010000008">
    <property type="protein sequence ID" value="GAA4239436.1"/>
    <property type="molecule type" value="Genomic_DNA"/>
</dbReference>
<proteinExistence type="predicted"/>
<reference evidence="2" key="1">
    <citation type="journal article" date="2019" name="Int. J. Syst. Evol. Microbiol.">
        <title>The Global Catalogue of Microorganisms (GCM) 10K type strain sequencing project: providing services to taxonomists for standard genome sequencing and annotation.</title>
        <authorList>
            <consortium name="The Broad Institute Genomics Platform"/>
            <consortium name="The Broad Institute Genome Sequencing Center for Infectious Disease"/>
            <person name="Wu L."/>
            <person name="Ma J."/>
        </authorList>
    </citation>
    <scope>NUCLEOTIDE SEQUENCE [LARGE SCALE GENOMIC DNA]</scope>
    <source>
        <strain evidence="2">JCM 17630</strain>
    </source>
</reference>
<comment type="caution">
    <text evidence="1">The sequence shown here is derived from an EMBL/GenBank/DDBJ whole genome shotgun (WGS) entry which is preliminary data.</text>
</comment>